<dbReference type="GO" id="GO:0005829">
    <property type="term" value="C:cytosol"/>
    <property type="evidence" value="ECO:0007669"/>
    <property type="project" value="UniProtKB-SubCell"/>
</dbReference>
<dbReference type="SUPFAM" id="SSF47616">
    <property type="entry name" value="GST C-terminal domain-like"/>
    <property type="match status" value="1"/>
</dbReference>
<evidence type="ECO:0000256" key="13">
    <source>
        <dbReference type="ARBA" id="ARBA00032155"/>
    </source>
</evidence>
<dbReference type="PANTHER" id="PTHR13438">
    <property type="entry name" value="AMINOACYL TRNA SYNTHASE COMPLEX-INTERACTING MULTIFUNCTIONAL PROTEIN"/>
    <property type="match status" value="1"/>
</dbReference>
<evidence type="ECO:0000256" key="2">
    <source>
        <dbReference type="ARBA" id="ARBA00004514"/>
    </source>
</evidence>
<keyword evidence="20" id="KW-1185">Reference proteome</keyword>
<dbReference type="GO" id="GO:0030154">
    <property type="term" value="P:cell differentiation"/>
    <property type="evidence" value="ECO:0007669"/>
    <property type="project" value="UniProtKB-KW"/>
</dbReference>
<dbReference type="InterPro" id="IPR041503">
    <property type="entry name" value="AIMP2_thioredoxin"/>
</dbReference>
<comment type="function">
    <text evidence="14">Required for assembly and stability of the aminoacyl-tRNA synthase complex. Mediates ubiquitination and degradation of FUBP1, a transcriptional activator of MYC, leading to MYC down-regulation which is required for aveolar type II cell differentiation. Blocks MDM2-mediated ubiquitination and degradation of p53/TP53. Functions as a proapoptotic factor.</text>
</comment>
<keyword evidence="4" id="KW-0217">Developmental protein</keyword>
<dbReference type="InterPro" id="IPR042360">
    <property type="entry name" value="AIMP2"/>
</dbReference>
<dbReference type="InterPro" id="IPR036282">
    <property type="entry name" value="Glutathione-S-Trfase_C_sf"/>
</dbReference>
<dbReference type="EMBL" id="JAPXFL010000007">
    <property type="protein sequence ID" value="KAK9504672.1"/>
    <property type="molecule type" value="Genomic_DNA"/>
</dbReference>
<evidence type="ECO:0000256" key="8">
    <source>
        <dbReference type="ARBA" id="ARBA00022782"/>
    </source>
</evidence>
<sequence length="302" mass="34242">MESKGPVMYHIKPVFELKKDLTLPTNMYRMKNIHTNSSIQSTNGNNNDIVNVQQRQEILLQKLADIKSLLAALKVEVAVPKINSSTFGKVSTMCGKPNFNQFGITHDVVLNLSINKKNPPYSLLAVNKIWPDCVLKYSCHLHSSAASLPKAFKEFQDKLEAQTFNGEPDLNIRIVWKNVDTDCEFIISPIKSVPLFGEVNLLRFLNASYQYNKTDIIKETLMDEKLDACYCLSRCQTNDDIKPYLQILSNGLENNNGWLCGGDNISVVDLAAWSVFKQMRKNNFGIQALNNWYKNCNDLLNV</sequence>
<keyword evidence="8" id="KW-0221">Differentiation</keyword>
<name>A0AAW1D4J5_9HEMI</name>
<keyword evidence="6" id="KW-0597">Phosphoprotein</keyword>
<dbReference type="PANTHER" id="PTHR13438:SF2">
    <property type="entry name" value="AMINOACYL TRNA SYNTHASE COMPLEX-INTERACTING MULTIFUNCTIONAL PROTEIN 2"/>
    <property type="match status" value="1"/>
</dbReference>
<proteinExistence type="predicted"/>
<evidence type="ECO:0000256" key="3">
    <source>
        <dbReference type="ARBA" id="ARBA00015852"/>
    </source>
</evidence>
<evidence type="ECO:0000256" key="7">
    <source>
        <dbReference type="ARBA" id="ARBA00022703"/>
    </source>
</evidence>
<dbReference type="GO" id="GO:0005634">
    <property type="term" value="C:nucleus"/>
    <property type="evidence" value="ECO:0007669"/>
    <property type="project" value="UniProtKB-SubCell"/>
</dbReference>
<accession>A0AAW1D4J5</accession>
<evidence type="ECO:0000256" key="10">
    <source>
        <dbReference type="ARBA" id="ARBA00022917"/>
    </source>
</evidence>
<evidence type="ECO:0000313" key="20">
    <source>
        <dbReference type="Proteomes" id="UP001461498"/>
    </source>
</evidence>
<protein>
    <recommendedName>
        <fullName evidence="3">Aminoacyl tRNA synthase complex-interacting multifunctional protein 2</fullName>
    </recommendedName>
    <alternativeName>
        <fullName evidence="13">Multisynthase complex auxiliary component p38</fullName>
    </alternativeName>
    <alternativeName>
        <fullName evidence="12">Protein JTV-1</fullName>
    </alternativeName>
</protein>
<keyword evidence="5" id="KW-0963">Cytoplasm</keyword>
<comment type="subcellular location">
    <subcellularLocation>
        <location evidence="2">Cytoplasm</location>
        <location evidence="2">Cytosol</location>
    </subcellularLocation>
    <subcellularLocation>
        <location evidence="1">Nucleus</location>
    </subcellularLocation>
</comment>
<dbReference type="Pfam" id="PF14497">
    <property type="entry name" value="GST_C_3"/>
    <property type="match status" value="1"/>
</dbReference>
<reference evidence="19 20" key="1">
    <citation type="submission" date="2022-12" db="EMBL/GenBank/DDBJ databases">
        <title>Chromosome-level genome assembly of true bugs.</title>
        <authorList>
            <person name="Ma L."/>
            <person name="Li H."/>
        </authorList>
    </citation>
    <scope>NUCLEOTIDE SEQUENCE [LARGE SCALE GENOMIC DNA]</scope>
    <source>
        <strain evidence="19">Lab_2022b</strain>
    </source>
</reference>
<evidence type="ECO:0000256" key="11">
    <source>
        <dbReference type="ARBA" id="ARBA00023242"/>
    </source>
</evidence>
<organism evidence="19 20">
    <name type="scientific">Rhynocoris fuscipes</name>
    <dbReference type="NCBI Taxonomy" id="488301"/>
    <lineage>
        <taxon>Eukaryota</taxon>
        <taxon>Metazoa</taxon>
        <taxon>Ecdysozoa</taxon>
        <taxon>Arthropoda</taxon>
        <taxon>Hexapoda</taxon>
        <taxon>Insecta</taxon>
        <taxon>Pterygota</taxon>
        <taxon>Neoptera</taxon>
        <taxon>Paraneoptera</taxon>
        <taxon>Hemiptera</taxon>
        <taxon>Heteroptera</taxon>
        <taxon>Panheteroptera</taxon>
        <taxon>Cimicomorpha</taxon>
        <taxon>Reduviidae</taxon>
        <taxon>Harpactorinae</taxon>
        <taxon>Harpactorini</taxon>
        <taxon>Rhynocoris</taxon>
    </lineage>
</organism>
<evidence type="ECO:0000256" key="5">
    <source>
        <dbReference type="ARBA" id="ARBA00022490"/>
    </source>
</evidence>
<feature type="domain" description="AIMP2 lysyl-tRNA synthetase binding" evidence="17">
    <location>
        <begin position="8"/>
        <end position="46"/>
    </location>
</feature>
<dbReference type="EMBL" id="JAPXFL010000007">
    <property type="protein sequence ID" value="KAK9504670.1"/>
    <property type="molecule type" value="Genomic_DNA"/>
</dbReference>
<gene>
    <name evidence="19" type="ORF">O3M35_010950</name>
</gene>
<keyword evidence="7" id="KW-0053">Apoptosis</keyword>
<feature type="domain" description="Glutathione S-transferase C-terminal" evidence="16">
    <location>
        <begin position="238"/>
        <end position="299"/>
    </location>
</feature>
<evidence type="ECO:0000259" key="18">
    <source>
        <dbReference type="Pfam" id="PF18569"/>
    </source>
</evidence>
<dbReference type="GO" id="GO:0006915">
    <property type="term" value="P:apoptotic process"/>
    <property type="evidence" value="ECO:0007669"/>
    <property type="project" value="UniProtKB-KW"/>
</dbReference>
<evidence type="ECO:0000259" key="17">
    <source>
        <dbReference type="Pfam" id="PF16780"/>
    </source>
</evidence>
<evidence type="ECO:0000256" key="1">
    <source>
        <dbReference type="ARBA" id="ARBA00004123"/>
    </source>
</evidence>
<feature type="domain" description="AIMP2 thioredoxin-like" evidence="18">
    <location>
        <begin position="105"/>
        <end position="194"/>
    </location>
</feature>
<evidence type="ECO:0000256" key="9">
    <source>
        <dbReference type="ARBA" id="ARBA00022843"/>
    </source>
</evidence>
<evidence type="ECO:0000256" key="12">
    <source>
        <dbReference type="ARBA" id="ARBA00031241"/>
    </source>
</evidence>
<evidence type="ECO:0000256" key="15">
    <source>
        <dbReference type="ARBA" id="ARBA00046843"/>
    </source>
</evidence>
<dbReference type="GO" id="GO:0006412">
    <property type="term" value="P:translation"/>
    <property type="evidence" value="ECO:0007669"/>
    <property type="project" value="UniProtKB-KW"/>
</dbReference>
<dbReference type="Gene3D" id="1.20.1050.130">
    <property type="match status" value="1"/>
</dbReference>
<dbReference type="GO" id="GO:0017101">
    <property type="term" value="C:aminoacyl-tRNA synthetase multienzyme complex"/>
    <property type="evidence" value="ECO:0007669"/>
    <property type="project" value="InterPro"/>
</dbReference>
<evidence type="ECO:0000313" key="19">
    <source>
        <dbReference type="EMBL" id="KAK9504670.1"/>
    </source>
</evidence>
<keyword evidence="9" id="KW-0832">Ubl conjugation</keyword>
<dbReference type="Proteomes" id="UP001461498">
    <property type="component" value="Unassembled WGS sequence"/>
</dbReference>
<evidence type="ECO:0000256" key="4">
    <source>
        <dbReference type="ARBA" id="ARBA00022473"/>
    </source>
</evidence>
<keyword evidence="10" id="KW-0648">Protein biosynthesis</keyword>
<dbReference type="InterPro" id="IPR031889">
    <property type="entry name" value="AIMP2_LysRS-bd"/>
</dbReference>
<dbReference type="Pfam" id="PF18569">
    <property type="entry name" value="Thioredoxin_16"/>
    <property type="match status" value="1"/>
</dbReference>
<comment type="subunit">
    <text evidence="15">Part of the multisynthetase complex (MSC), a multisubunit complex that groups tRNA ligases for Arg (RARS1), Asp (DARS1), Gln (QARS1), Ile (IARS1), Leu (LARS1), Lys (KARS1), Met (MARS1) the bifunctional ligase for Glu and Pro (EPRS1) and the auxiliary subunits AIMP1/p43, AIMP2/p38 and EEF1E1/p18. Interacts (via N-terminus) with KARS1. Interacts with EPRS1. Forms a linear complex that contains MARS1, EEF1E1, EPRS1 and AIMP2 that is at the core of the multisubunit complex. Binds FUBP1 (via C-terminus). Interacts in both its unphosphorylated and phosphorylated forms with p53/TP53 (via N-terminus) in the nucleus following UV irradiation. Interacts (via N-terminus) with PRKN/parkin (via first RING-type domain). Interacts with TARS3.</text>
</comment>
<dbReference type="Pfam" id="PF16780">
    <property type="entry name" value="AIMP2_LysRS_bd"/>
    <property type="match status" value="1"/>
</dbReference>
<comment type="caution">
    <text evidence="19">The sequence shown here is derived from an EMBL/GenBank/DDBJ whole genome shotgun (WGS) entry which is preliminary data.</text>
</comment>
<dbReference type="InterPro" id="IPR004046">
    <property type="entry name" value="GST_C"/>
</dbReference>
<evidence type="ECO:0000256" key="6">
    <source>
        <dbReference type="ARBA" id="ARBA00022553"/>
    </source>
</evidence>
<keyword evidence="11" id="KW-0539">Nucleus</keyword>
<evidence type="ECO:0000256" key="14">
    <source>
        <dbReference type="ARBA" id="ARBA00045863"/>
    </source>
</evidence>
<dbReference type="AlphaFoldDB" id="A0AAW1D4J5"/>
<evidence type="ECO:0000259" key="16">
    <source>
        <dbReference type="Pfam" id="PF14497"/>
    </source>
</evidence>